<feature type="domain" description="Sulfatase N-terminal" evidence="7">
    <location>
        <begin position="73"/>
        <end position="383"/>
    </location>
</feature>
<comment type="similarity">
    <text evidence="2">Belongs to the sulfatase family.</text>
</comment>
<dbReference type="PANTHER" id="PTHR42693:SF42">
    <property type="entry name" value="ARYLSULFATASE G"/>
    <property type="match status" value="1"/>
</dbReference>
<keyword evidence="4" id="KW-0732">Signal</keyword>
<evidence type="ECO:0000256" key="4">
    <source>
        <dbReference type="ARBA" id="ARBA00022729"/>
    </source>
</evidence>
<evidence type="ECO:0000256" key="1">
    <source>
        <dbReference type="ARBA" id="ARBA00001913"/>
    </source>
</evidence>
<dbReference type="EC" id="3.1.6.1" evidence="8"/>
<reference evidence="8 9" key="1">
    <citation type="submission" date="2019-02" db="EMBL/GenBank/DDBJ databases">
        <title>Deep-cultivation of Planctomycetes and their phenomic and genomic characterization uncovers novel biology.</title>
        <authorList>
            <person name="Wiegand S."/>
            <person name="Jogler M."/>
            <person name="Boedeker C."/>
            <person name="Pinto D."/>
            <person name="Vollmers J."/>
            <person name="Rivas-Marin E."/>
            <person name="Kohn T."/>
            <person name="Peeters S.H."/>
            <person name="Heuer A."/>
            <person name="Rast P."/>
            <person name="Oberbeckmann S."/>
            <person name="Bunk B."/>
            <person name="Jeske O."/>
            <person name="Meyerdierks A."/>
            <person name="Storesund J.E."/>
            <person name="Kallscheuer N."/>
            <person name="Luecker S."/>
            <person name="Lage O.M."/>
            <person name="Pohl T."/>
            <person name="Merkel B.J."/>
            <person name="Hornburger P."/>
            <person name="Mueller R.-W."/>
            <person name="Bruemmer F."/>
            <person name="Labrenz M."/>
            <person name="Spormann A.M."/>
            <person name="Op den Camp H."/>
            <person name="Overmann J."/>
            <person name="Amann R."/>
            <person name="Jetten M.S.M."/>
            <person name="Mascher T."/>
            <person name="Medema M.H."/>
            <person name="Devos D.P."/>
            <person name="Kaster A.-K."/>
            <person name="Ovreas L."/>
            <person name="Rohde M."/>
            <person name="Galperin M.Y."/>
            <person name="Jogler C."/>
        </authorList>
    </citation>
    <scope>NUCLEOTIDE SEQUENCE [LARGE SCALE GENOMIC DNA]</scope>
    <source>
        <strain evidence="8 9">Pan44</strain>
    </source>
</reference>
<dbReference type="Gene3D" id="3.30.1120.10">
    <property type="match status" value="1"/>
</dbReference>
<dbReference type="EMBL" id="CP036271">
    <property type="protein sequence ID" value="QDT55894.1"/>
    <property type="molecule type" value="Genomic_DNA"/>
</dbReference>
<protein>
    <submittedName>
        <fullName evidence="8">Arylsulfatase</fullName>
        <ecNumber evidence="8">3.1.6.1</ecNumber>
    </submittedName>
</protein>
<dbReference type="InParanoid" id="A0A517SID6"/>
<keyword evidence="6" id="KW-0106">Calcium</keyword>
<dbReference type="GO" id="GO:0046872">
    <property type="term" value="F:metal ion binding"/>
    <property type="evidence" value="ECO:0007669"/>
    <property type="project" value="UniProtKB-KW"/>
</dbReference>
<evidence type="ECO:0000313" key="9">
    <source>
        <dbReference type="Proteomes" id="UP000315700"/>
    </source>
</evidence>
<dbReference type="Pfam" id="PF00884">
    <property type="entry name" value="Sulfatase"/>
    <property type="match status" value="1"/>
</dbReference>
<keyword evidence="9" id="KW-1185">Reference proteome</keyword>
<keyword evidence="3" id="KW-0479">Metal-binding</keyword>
<comment type="cofactor">
    <cofactor evidence="1">
        <name>Ca(2+)</name>
        <dbReference type="ChEBI" id="CHEBI:29108"/>
    </cofactor>
</comment>
<dbReference type="InterPro" id="IPR000917">
    <property type="entry name" value="Sulfatase_N"/>
</dbReference>
<sequence length="490" mass="55093">MSVRPSIASFRSHDLREDQAERASTSQGRLVASSFIFFTDSAITTMPKRFHRVLSAVAMAVILISENLQAAPPNVVLIISDDHGWKDYEFMGHSQLKTPHLDRLASESLVFTRGHVPMSLCRPSLSTIITGRYPHQHGIVGNDPPIPPQARELSRRQVQFHPDYQKVRTEYIAHIDDEATLPAVLGSKLGYVSFQTGKWWEGPATRGGFTEGMTHGDMTRGGRHGDEGLKIGREGMQPAFEFMAKAVQDEKPFLLWYAPLLPHSPHKAPERLIDKYKSLTPHHEVARYWASVEWFDETVGELMSELDRLKVADNTLVLYLADNGWLNKPDADAYAPRSKLSPYEGGLRTPIMIRWPGKVAPRREEKQLASSIDLAPTALRACGLAVPETLPGIDLLDSQQVAARSAVFGEIFEHDIQSMDAPRDSLKFRWVIEGDWKLIKPYEKRLPDATVELFNLADDPDELKNLATHEPSKVAELTRKLDGWWAPDTQ</sequence>
<organism evidence="8 9">
    <name type="scientific">Caulifigura coniformis</name>
    <dbReference type="NCBI Taxonomy" id="2527983"/>
    <lineage>
        <taxon>Bacteria</taxon>
        <taxon>Pseudomonadati</taxon>
        <taxon>Planctomycetota</taxon>
        <taxon>Planctomycetia</taxon>
        <taxon>Planctomycetales</taxon>
        <taxon>Planctomycetaceae</taxon>
        <taxon>Caulifigura</taxon>
    </lineage>
</organism>
<evidence type="ECO:0000259" key="7">
    <source>
        <dbReference type="Pfam" id="PF00884"/>
    </source>
</evidence>
<name>A0A517SID6_9PLAN</name>
<evidence type="ECO:0000256" key="6">
    <source>
        <dbReference type="ARBA" id="ARBA00022837"/>
    </source>
</evidence>
<gene>
    <name evidence="8" type="primary">atsA_27</name>
    <name evidence="8" type="ORF">Pan44_39420</name>
</gene>
<dbReference type="Gene3D" id="3.40.720.10">
    <property type="entry name" value="Alkaline Phosphatase, subunit A"/>
    <property type="match status" value="1"/>
</dbReference>
<evidence type="ECO:0000256" key="3">
    <source>
        <dbReference type="ARBA" id="ARBA00022723"/>
    </source>
</evidence>
<dbReference type="InterPro" id="IPR017850">
    <property type="entry name" value="Alkaline_phosphatase_core_sf"/>
</dbReference>
<dbReference type="AlphaFoldDB" id="A0A517SID6"/>
<dbReference type="GO" id="GO:0004065">
    <property type="term" value="F:arylsulfatase activity"/>
    <property type="evidence" value="ECO:0007669"/>
    <property type="project" value="UniProtKB-EC"/>
</dbReference>
<dbReference type="InterPro" id="IPR050738">
    <property type="entry name" value="Sulfatase"/>
</dbReference>
<proteinExistence type="inferred from homology"/>
<dbReference type="SUPFAM" id="SSF53649">
    <property type="entry name" value="Alkaline phosphatase-like"/>
    <property type="match status" value="1"/>
</dbReference>
<evidence type="ECO:0000256" key="2">
    <source>
        <dbReference type="ARBA" id="ARBA00008779"/>
    </source>
</evidence>
<accession>A0A517SID6</accession>
<keyword evidence="5 8" id="KW-0378">Hydrolase</keyword>
<dbReference type="KEGG" id="ccos:Pan44_39420"/>
<evidence type="ECO:0000313" key="8">
    <source>
        <dbReference type="EMBL" id="QDT55894.1"/>
    </source>
</evidence>
<evidence type="ECO:0000256" key="5">
    <source>
        <dbReference type="ARBA" id="ARBA00022801"/>
    </source>
</evidence>
<dbReference type="CDD" id="cd16027">
    <property type="entry name" value="SGSH"/>
    <property type="match status" value="1"/>
</dbReference>
<dbReference type="Proteomes" id="UP000315700">
    <property type="component" value="Chromosome"/>
</dbReference>
<dbReference type="PANTHER" id="PTHR42693">
    <property type="entry name" value="ARYLSULFATASE FAMILY MEMBER"/>
    <property type="match status" value="1"/>
</dbReference>